<feature type="domain" description="Pectinesterase inhibitor" evidence="1">
    <location>
        <begin position="55"/>
        <end position="197"/>
    </location>
</feature>
<protein>
    <recommendedName>
        <fullName evidence="1">Pectinesterase inhibitor domain-containing protein</fullName>
    </recommendedName>
</protein>
<dbReference type="PANTHER" id="PTHR31890">
    <property type="entry name" value="PLANT INVERTASE/PECTIN METHYLESTERASE INHIBITOR SUPERFAMILY PROTEIN"/>
    <property type="match status" value="1"/>
</dbReference>
<comment type="caution">
    <text evidence="2">The sequence shown here is derived from an EMBL/GenBank/DDBJ whole genome shotgun (WGS) entry which is preliminary data.</text>
</comment>
<gene>
    <name evidence="2" type="ORF">AABB24_008078</name>
</gene>
<reference evidence="2 3" key="1">
    <citation type="submission" date="2024-05" db="EMBL/GenBank/DDBJ databases">
        <title>De novo assembly of an allotetraploid wild potato.</title>
        <authorList>
            <person name="Hosaka A.J."/>
        </authorList>
    </citation>
    <scope>NUCLEOTIDE SEQUENCE [LARGE SCALE GENOMIC DNA]</scope>
    <source>
        <tissue evidence="2">Young leaves</tissue>
    </source>
</reference>
<dbReference type="EMBL" id="JBJKTR010000004">
    <property type="protein sequence ID" value="KAL3371361.1"/>
    <property type="molecule type" value="Genomic_DNA"/>
</dbReference>
<name>A0ABD2URU8_9SOLN</name>
<organism evidence="2 3">
    <name type="scientific">Solanum stoloniferum</name>
    <dbReference type="NCBI Taxonomy" id="62892"/>
    <lineage>
        <taxon>Eukaryota</taxon>
        <taxon>Viridiplantae</taxon>
        <taxon>Streptophyta</taxon>
        <taxon>Embryophyta</taxon>
        <taxon>Tracheophyta</taxon>
        <taxon>Spermatophyta</taxon>
        <taxon>Magnoliopsida</taxon>
        <taxon>eudicotyledons</taxon>
        <taxon>Gunneridae</taxon>
        <taxon>Pentapetalae</taxon>
        <taxon>asterids</taxon>
        <taxon>lamiids</taxon>
        <taxon>Solanales</taxon>
        <taxon>Solanaceae</taxon>
        <taxon>Solanoideae</taxon>
        <taxon>Solaneae</taxon>
        <taxon>Solanum</taxon>
    </lineage>
</organism>
<dbReference type="SMART" id="SM00856">
    <property type="entry name" value="PMEI"/>
    <property type="match status" value="1"/>
</dbReference>
<dbReference type="SUPFAM" id="SSF101148">
    <property type="entry name" value="Plant invertase/pectin methylesterase inhibitor"/>
    <property type="match status" value="1"/>
</dbReference>
<dbReference type="InterPro" id="IPR035513">
    <property type="entry name" value="Invertase/methylesterase_inhib"/>
</dbReference>
<feature type="non-terminal residue" evidence="2">
    <location>
        <position position="1"/>
    </location>
</feature>
<dbReference type="InterPro" id="IPR006501">
    <property type="entry name" value="Pectinesterase_inhib_dom"/>
</dbReference>
<dbReference type="Proteomes" id="UP001627284">
    <property type="component" value="Unassembled WGS sequence"/>
</dbReference>
<dbReference type="NCBIfam" id="TIGR01614">
    <property type="entry name" value="PME_inhib"/>
    <property type="match status" value="1"/>
</dbReference>
<accession>A0ABD2URU8</accession>
<evidence type="ECO:0000259" key="1">
    <source>
        <dbReference type="SMART" id="SM00856"/>
    </source>
</evidence>
<evidence type="ECO:0000313" key="2">
    <source>
        <dbReference type="EMBL" id="KAL3371361.1"/>
    </source>
</evidence>
<keyword evidence="3" id="KW-1185">Reference proteome</keyword>
<dbReference type="Gene3D" id="1.20.140.40">
    <property type="entry name" value="Invertase/pectin methylesterase inhibitor family protein"/>
    <property type="match status" value="1"/>
</dbReference>
<proteinExistence type="predicted"/>
<dbReference type="Pfam" id="PF04043">
    <property type="entry name" value="PMEI"/>
    <property type="match status" value="1"/>
</dbReference>
<evidence type="ECO:0000313" key="3">
    <source>
        <dbReference type="Proteomes" id="UP001627284"/>
    </source>
</evidence>
<dbReference type="PANTHER" id="PTHR31890:SF15">
    <property type="entry name" value="P18 PROTEIN"/>
    <property type="match status" value="1"/>
</dbReference>
<dbReference type="AlphaFoldDB" id="A0ABD2URU8"/>
<sequence length="214" mass="23624">NGQGQVKMVKHLLFVKMHSLHKVITFQFPLFCFFLLLSPLYSNAAVAPLPKPNNNNNALVEKACTYIPDKPFCLNYLKSNPKVISKSNPLEFALAIIQSGADDAKNIHAYLSKPKGKQSPQAIQAYKDCKTNWENLASGLERSVKFIKEEQGYGYDTTDYDLKVNLDKANWCGNALESAKIQDPVIAQGVKKVSLAVMGADAILVGVKPPKKLD</sequence>